<evidence type="ECO:0000313" key="2">
    <source>
        <dbReference type="Proteomes" id="UP000675881"/>
    </source>
</evidence>
<organism evidence="1 2">
    <name type="scientific">Lepeophtheirus salmonis</name>
    <name type="common">Salmon louse</name>
    <name type="synonym">Caligus salmonis</name>
    <dbReference type="NCBI Taxonomy" id="72036"/>
    <lineage>
        <taxon>Eukaryota</taxon>
        <taxon>Metazoa</taxon>
        <taxon>Ecdysozoa</taxon>
        <taxon>Arthropoda</taxon>
        <taxon>Crustacea</taxon>
        <taxon>Multicrustacea</taxon>
        <taxon>Hexanauplia</taxon>
        <taxon>Copepoda</taxon>
        <taxon>Siphonostomatoida</taxon>
        <taxon>Caligidae</taxon>
        <taxon>Lepeophtheirus</taxon>
    </lineage>
</organism>
<sequence>MDLNLHGEKVEPPETWFDRGFWKIFARGRIHLKQKNAQVCSMRFNDGSYKRDLEHELLNLTPRKRLNTDAVPSLLLPTPTVPKPEVQCDKKFPKSYMNQHSLKLPPAVSIIKVKTKSAGGDNAHLGAVGAMKRMRILEIWEKKCETLVNNPAVQIEKEYDIYRIEDEEEKESVTRQITGDILDITIVHVDFAINYPLDQFKKWDLNIQGLSYGSSFIAHKMKLLYPDLGKKTSDIYLNEHGYIICLEED</sequence>
<name>A0A7R8CHR6_LEPSM</name>
<keyword evidence="2" id="KW-1185">Reference proteome</keyword>
<reference evidence="1" key="1">
    <citation type="submission" date="2021-02" db="EMBL/GenBank/DDBJ databases">
        <authorList>
            <person name="Bekaert M."/>
        </authorList>
    </citation>
    <scope>NUCLEOTIDE SEQUENCE</scope>
    <source>
        <strain evidence="1">IoA-00</strain>
    </source>
</reference>
<gene>
    <name evidence="1" type="ORF">LSAA_3933</name>
</gene>
<dbReference type="EMBL" id="HG994592">
    <property type="protein sequence ID" value="CAF2826308.1"/>
    <property type="molecule type" value="Genomic_DNA"/>
</dbReference>
<dbReference type="Proteomes" id="UP000675881">
    <property type="component" value="Chromosome 13"/>
</dbReference>
<protein>
    <submittedName>
        <fullName evidence="1">(salmon louse) hypothetical protein</fullName>
    </submittedName>
</protein>
<proteinExistence type="predicted"/>
<dbReference type="AlphaFoldDB" id="A0A7R8CHR6"/>
<evidence type="ECO:0000313" key="1">
    <source>
        <dbReference type="EMBL" id="CAF2826308.1"/>
    </source>
</evidence>
<accession>A0A7R8CHR6</accession>